<dbReference type="InterPro" id="IPR026591">
    <property type="entry name" value="Sirtuin_cat_small_dom_sf"/>
</dbReference>
<feature type="binding site" evidence="4">
    <location>
        <position position="133"/>
    </location>
    <ligand>
        <name>Zn(2+)</name>
        <dbReference type="ChEBI" id="CHEBI:29105"/>
    </ligand>
</feature>
<evidence type="ECO:0000256" key="1">
    <source>
        <dbReference type="ARBA" id="ARBA00012928"/>
    </source>
</evidence>
<evidence type="ECO:0000256" key="3">
    <source>
        <dbReference type="ARBA" id="ARBA00023027"/>
    </source>
</evidence>
<dbReference type="Gene3D" id="3.40.50.1220">
    <property type="entry name" value="TPP-binding domain"/>
    <property type="match status" value="1"/>
</dbReference>
<keyword evidence="2" id="KW-0808">Transferase</keyword>
<evidence type="ECO:0000313" key="6">
    <source>
        <dbReference type="EMBL" id="EEV19296.1"/>
    </source>
</evidence>
<dbReference type="GO" id="GO:0017136">
    <property type="term" value="F:histone deacetylase activity, NAD-dependent"/>
    <property type="evidence" value="ECO:0007669"/>
    <property type="project" value="TreeGrafter"/>
</dbReference>
<feature type="active site" description="Proton acceptor" evidence="4">
    <location>
        <position position="122"/>
    </location>
</feature>
<dbReference type="SUPFAM" id="SSF52467">
    <property type="entry name" value="DHS-like NAD/FAD-binding domain"/>
    <property type="match status" value="1"/>
</dbReference>
<feature type="binding site" evidence="4">
    <location>
        <position position="157"/>
    </location>
    <ligand>
        <name>Zn(2+)</name>
        <dbReference type="ChEBI" id="CHEBI:29105"/>
    </ligand>
</feature>
<dbReference type="InterPro" id="IPR003000">
    <property type="entry name" value="Sirtuin"/>
</dbReference>
<keyword evidence="4" id="KW-0862">Zinc</keyword>
<evidence type="ECO:0000313" key="7">
    <source>
        <dbReference type="Proteomes" id="UP000004509"/>
    </source>
</evidence>
<protein>
    <recommendedName>
        <fullName evidence="1">protein acetyllysine N-acetyltransferase</fullName>
        <ecNumber evidence="1">2.3.1.286</ecNumber>
    </recommendedName>
</protein>
<feature type="binding site" evidence="4">
    <location>
        <position position="130"/>
    </location>
    <ligand>
        <name>Zn(2+)</name>
        <dbReference type="ChEBI" id="CHEBI:29105"/>
    </ligand>
</feature>
<organism evidence="6 7">
    <name type="scientific">Treponema vincentii ATCC 35580</name>
    <dbReference type="NCBI Taxonomy" id="596324"/>
    <lineage>
        <taxon>Bacteria</taxon>
        <taxon>Pseudomonadati</taxon>
        <taxon>Spirochaetota</taxon>
        <taxon>Spirochaetia</taxon>
        <taxon>Spirochaetales</taxon>
        <taxon>Treponemataceae</taxon>
        <taxon>Treponema</taxon>
    </lineage>
</organism>
<sequence>MKTNETTYRELADRIAAARHCVAFTGAGVSTLSGIRDFRGKNGLYTLPETDKMFDIEVFRENPSVYYRLAKEFIYGLQEKEPSIVHQVLAGLEAKGLLKALITQNIDLLHQKAGSKHVIEVHGSPFRHSCTYCSYSTTFEDVVEVARTGQVPLCPKCGHALKPDITFFGEALPSAAITEAQKECGRADLLLVLGSSLTVYPAAALPQLTLQAGGAVAIVNEQPTYFDDYAVLRCTDLQECFEYLKQALLDR</sequence>
<dbReference type="RefSeq" id="WP_006190031.1">
    <property type="nucleotide sequence ID" value="NZ_ACYH01000066.1"/>
</dbReference>
<evidence type="ECO:0000256" key="2">
    <source>
        <dbReference type="ARBA" id="ARBA00022679"/>
    </source>
</evidence>
<dbReference type="InterPro" id="IPR050134">
    <property type="entry name" value="NAD-dep_sirtuin_deacylases"/>
</dbReference>
<dbReference type="GO" id="GO:0046872">
    <property type="term" value="F:metal ion binding"/>
    <property type="evidence" value="ECO:0007669"/>
    <property type="project" value="UniProtKB-KW"/>
</dbReference>
<dbReference type="eggNOG" id="COG0846">
    <property type="taxonomic scope" value="Bacteria"/>
</dbReference>
<dbReference type="STRING" id="596324.TREVI0001_0368"/>
<reference evidence="6 7" key="1">
    <citation type="submission" date="2009-07" db="EMBL/GenBank/DDBJ databases">
        <authorList>
            <person name="Madupu R."/>
            <person name="Sebastian Y."/>
            <person name="Durkin A.S."/>
            <person name="Torralba M."/>
            <person name="Methe B."/>
            <person name="Sutton G.G."/>
            <person name="Strausberg R.L."/>
            <person name="Nelson K.E."/>
        </authorList>
    </citation>
    <scope>NUCLEOTIDE SEQUENCE [LARGE SCALE GENOMIC DNA]</scope>
    <source>
        <strain evidence="6 7">ATCC 35580</strain>
    </source>
</reference>
<dbReference type="Proteomes" id="UP000004509">
    <property type="component" value="Unassembled WGS sequence"/>
</dbReference>
<comment type="caution">
    <text evidence="6">The sequence shown here is derived from an EMBL/GenBank/DDBJ whole genome shotgun (WGS) entry which is preliminary data.</text>
</comment>
<dbReference type="PROSITE" id="PS50305">
    <property type="entry name" value="SIRTUIN"/>
    <property type="match status" value="1"/>
</dbReference>
<dbReference type="AlphaFoldDB" id="C8PTF1"/>
<dbReference type="Gene3D" id="3.30.1600.10">
    <property type="entry name" value="SIR2/SIRT2 'Small Domain"/>
    <property type="match status" value="1"/>
</dbReference>
<accession>C8PTF1</accession>
<dbReference type="InterPro" id="IPR029035">
    <property type="entry name" value="DHS-like_NAD/FAD-binding_dom"/>
</dbReference>
<evidence type="ECO:0000256" key="4">
    <source>
        <dbReference type="PROSITE-ProRule" id="PRU00236"/>
    </source>
</evidence>
<dbReference type="PANTHER" id="PTHR11085">
    <property type="entry name" value="NAD-DEPENDENT PROTEIN DEACYLASE SIRTUIN-5, MITOCHONDRIAL-RELATED"/>
    <property type="match status" value="1"/>
</dbReference>
<dbReference type="GO" id="GO:0016787">
    <property type="term" value="F:hydrolase activity"/>
    <property type="evidence" value="ECO:0007669"/>
    <property type="project" value="UniProtKB-KW"/>
</dbReference>
<keyword evidence="3" id="KW-0520">NAD</keyword>
<dbReference type="OrthoDB" id="9800582at2"/>
<evidence type="ECO:0000259" key="5">
    <source>
        <dbReference type="PROSITE" id="PS50305"/>
    </source>
</evidence>
<keyword evidence="4" id="KW-0479">Metal-binding</keyword>
<keyword evidence="6" id="KW-0378">Hydrolase</keyword>
<gene>
    <name evidence="6" type="ORF">TREVI0001_0368</name>
</gene>
<dbReference type="GO" id="GO:0070403">
    <property type="term" value="F:NAD+ binding"/>
    <property type="evidence" value="ECO:0007669"/>
    <property type="project" value="InterPro"/>
</dbReference>
<dbReference type="EMBL" id="ACYH01000066">
    <property type="protein sequence ID" value="EEV19296.1"/>
    <property type="molecule type" value="Genomic_DNA"/>
</dbReference>
<dbReference type="EC" id="2.3.1.286" evidence="1"/>
<feature type="binding site" evidence="4">
    <location>
        <position position="154"/>
    </location>
    <ligand>
        <name>Zn(2+)</name>
        <dbReference type="ChEBI" id="CHEBI:29105"/>
    </ligand>
</feature>
<name>C8PTF1_9SPIR</name>
<dbReference type="InterPro" id="IPR026590">
    <property type="entry name" value="Ssirtuin_cat_dom"/>
</dbReference>
<feature type="domain" description="Deacetylase sirtuin-type" evidence="5">
    <location>
        <begin position="1"/>
        <end position="251"/>
    </location>
</feature>
<dbReference type="Pfam" id="PF02146">
    <property type="entry name" value="SIR2"/>
    <property type="match status" value="1"/>
</dbReference>
<proteinExistence type="predicted"/>
<dbReference type="PANTHER" id="PTHR11085:SF4">
    <property type="entry name" value="NAD-DEPENDENT PROTEIN DEACYLASE"/>
    <property type="match status" value="1"/>
</dbReference>